<dbReference type="EC" id="3.5.1.98" evidence="2"/>
<keyword evidence="3" id="KW-1185">Reference proteome</keyword>
<dbReference type="AlphaFoldDB" id="A0A8B6DSF1"/>
<dbReference type="InterPro" id="IPR023801">
    <property type="entry name" value="His_deacetylse_dom"/>
</dbReference>
<reference evidence="2" key="1">
    <citation type="submission" date="2018-11" db="EMBL/GenBank/DDBJ databases">
        <authorList>
            <person name="Alioto T."/>
            <person name="Alioto T."/>
        </authorList>
    </citation>
    <scope>NUCLEOTIDE SEQUENCE</scope>
</reference>
<dbReference type="GO" id="GO:0141221">
    <property type="term" value="F:histone deacetylase activity, hydrolytic mechanism"/>
    <property type="evidence" value="ECO:0007669"/>
    <property type="project" value="UniProtKB-EC"/>
</dbReference>
<dbReference type="PRINTS" id="PR01270">
    <property type="entry name" value="HDASUPER"/>
</dbReference>
<feature type="domain" description="Histone deacetylase" evidence="1">
    <location>
        <begin position="35"/>
        <end position="238"/>
    </location>
</feature>
<name>A0A8B6DSF1_MYTGA</name>
<gene>
    <name evidence="2" type="ORF">MGAL_10B044773</name>
</gene>
<evidence type="ECO:0000313" key="2">
    <source>
        <dbReference type="EMBL" id="VDI23081.1"/>
    </source>
</evidence>
<evidence type="ECO:0000259" key="1">
    <source>
        <dbReference type="Pfam" id="PF00850"/>
    </source>
</evidence>
<organism evidence="2 3">
    <name type="scientific">Mytilus galloprovincialis</name>
    <name type="common">Mediterranean mussel</name>
    <dbReference type="NCBI Taxonomy" id="29158"/>
    <lineage>
        <taxon>Eukaryota</taxon>
        <taxon>Metazoa</taxon>
        <taxon>Spiralia</taxon>
        <taxon>Lophotrochozoa</taxon>
        <taxon>Mollusca</taxon>
        <taxon>Bivalvia</taxon>
        <taxon>Autobranchia</taxon>
        <taxon>Pteriomorphia</taxon>
        <taxon>Mytilida</taxon>
        <taxon>Mytiloidea</taxon>
        <taxon>Mytilidae</taxon>
        <taxon>Mytilinae</taxon>
        <taxon>Mytilus</taxon>
    </lineage>
</organism>
<dbReference type="GO" id="GO:0000118">
    <property type="term" value="C:histone deacetylase complex"/>
    <property type="evidence" value="ECO:0007669"/>
    <property type="project" value="TreeGrafter"/>
</dbReference>
<keyword evidence="2" id="KW-0378">Hydrolase</keyword>
<dbReference type="Gene3D" id="3.40.800.20">
    <property type="entry name" value="Histone deacetylase domain"/>
    <property type="match status" value="1"/>
</dbReference>
<dbReference type="Pfam" id="PF00850">
    <property type="entry name" value="Hist_deacetyl"/>
    <property type="match status" value="1"/>
</dbReference>
<dbReference type="InterPro" id="IPR000286">
    <property type="entry name" value="HDACs"/>
</dbReference>
<dbReference type="EMBL" id="UYJE01003879">
    <property type="protein sequence ID" value="VDI23081.1"/>
    <property type="molecule type" value="Genomic_DNA"/>
</dbReference>
<sequence length="245" mass="28615">MEEEVDSDGQKYRTAVSYDEHMSSHFHSWKEDFTEKPERFTETIKRCKKYGLLERCKYVPSRLATEEEMMVYHTKELIDILEKSQFLPLEEMRKLSRLYDYLYFHKDIYNNARLALGCTIDLVEQVVTGKVLNGFAIVRPPGHHAMSNEFNGYCYLNNVATAAKLAIKNHGLKRILILDWDVHHGQGIQYCFYDNPNVLYISIHKYLDGKEWPYLRESDYDHTGEAAGVGFNVNIPLNVVSIYLI</sequence>
<proteinExistence type="predicted"/>
<accession>A0A8B6DSF1</accession>
<dbReference type="PANTHER" id="PTHR10625">
    <property type="entry name" value="HISTONE DEACETYLASE HDAC1-RELATED"/>
    <property type="match status" value="1"/>
</dbReference>
<comment type="caution">
    <text evidence="2">The sequence shown here is derived from an EMBL/GenBank/DDBJ whole genome shotgun (WGS) entry which is preliminary data.</text>
</comment>
<protein>
    <submittedName>
        <fullName evidence="2">Histone deacetylase 10</fullName>
        <ecNumber evidence="2">3.5.1.98</ecNumber>
    </submittedName>
</protein>
<dbReference type="GO" id="GO:0040029">
    <property type="term" value="P:epigenetic regulation of gene expression"/>
    <property type="evidence" value="ECO:0007669"/>
    <property type="project" value="TreeGrafter"/>
</dbReference>
<dbReference type="OrthoDB" id="424012at2759"/>
<dbReference type="InterPro" id="IPR023696">
    <property type="entry name" value="Ureohydrolase_dom_sf"/>
</dbReference>
<dbReference type="PANTHER" id="PTHR10625:SF38">
    <property type="entry name" value="HISTONE DEACETYLASE 6, ISOFORM G"/>
    <property type="match status" value="1"/>
</dbReference>
<dbReference type="InterPro" id="IPR037138">
    <property type="entry name" value="His_deacetylse_dom_sf"/>
</dbReference>
<dbReference type="SUPFAM" id="SSF52768">
    <property type="entry name" value="Arginase/deacetylase"/>
    <property type="match status" value="1"/>
</dbReference>
<evidence type="ECO:0000313" key="3">
    <source>
        <dbReference type="Proteomes" id="UP000596742"/>
    </source>
</evidence>
<dbReference type="Proteomes" id="UP000596742">
    <property type="component" value="Unassembled WGS sequence"/>
</dbReference>